<feature type="transmembrane region" description="Helical" evidence="1">
    <location>
        <begin position="21"/>
        <end position="41"/>
    </location>
</feature>
<accession>A0A1E5G1K9</accession>
<evidence type="ECO:0000256" key="1">
    <source>
        <dbReference type="SAM" id="Phobius"/>
    </source>
</evidence>
<evidence type="ECO:0000313" key="3">
    <source>
        <dbReference type="Proteomes" id="UP000094296"/>
    </source>
</evidence>
<dbReference type="EMBL" id="MIJE01000030">
    <property type="protein sequence ID" value="OEF96797.1"/>
    <property type="molecule type" value="Genomic_DNA"/>
</dbReference>
<proteinExistence type="predicted"/>
<keyword evidence="1" id="KW-0812">Transmembrane</keyword>
<evidence type="ECO:0000313" key="2">
    <source>
        <dbReference type="EMBL" id="OEF96797.1"/>
    </source>
</evidence>
<organism evidence="2 3">
    <name type="scientific">Desulfuribacillus alkaliarsenatis</name>
    <dbReference type="NCBI Taxonomy" id="766136"/>
    <lineage>
        <taxon>Bacteria</taxon>
        <taxon>Bacillati</taxon>
        <taxon>Bacillota</taxon>
        <taxon>Desulfuribacillia</taxon>
        <taxon>Desulfuribacillales</taxon>
        <taxon>Desulfuribacillaceae</taxon>
        <taxon>Desulfuribacillus</taxon>
    </lineage>
</organism>
<dbReference type="AlphaFoldDB" id="A0A1E5G1K9"/>
<keyword evidence="1" id="KW-1133">Transmembrane helix</keyword>
<dbReference type="RefSeq" id="WP_069643380.1">
    <property type="nucleotide sequence ID" value="NZ_MIJE01000030.1"/>
</dbReference>
<name>A0A1E5G1K9_9FIRM</name>
<dbReference type="STRING" id="766136.BHF68_06960"/>
<evidence type="ECO:0008006" key="4">
    <source>
        <dbReference type="Google" id="ProtNLM"/>
    </source>
</evidence>
<dbReference type="Proteomes" id="UP000094296">
    <property type="component" value="Unassembled WGS sequence"/>
</dbReference>
<reference evidence="2 3" key="1">
    <citation type="submission" date="2016-09" db="EMBL/GenBank/DDBJ databases">
        <title>Draft genome sequence for the type strain of Desulfuribacillus alkaliarsenatis AHT28, an obligately anaerobic, sulfidogenic bacterium isolated from Russian soda lake sediments.</title>
        <authorList>
            <person name="Abin C.A."/>
            <person name="Hollibaugh J.T."/>
        </authorList>
    </citation>
    <scope>NUCLEOTIDE SEQUENCE [LARGE SCALE GENOMIC DNA]</scope>
    <source>
        <strain evidence="2 3">AHT28</strain>
    </source>
</reference>
<keyword evidence="1" id="KW-0472">Membrane</keyword>
<gene>
    <name evidence="2" type="ORF">BHF68_06960</name>
</gene>
<comment type="caution">
    <text evidence="2">The sequence shown here is derived from an EMBL/GenBank/DDBJ whole genome shotgun (WGS) entry which is preliminary data.</text>
</comment>
<keyword evidence="3" id="KW-1185">Reference proteome</keyword>
<sequence length="69" mass="7638">MSDNQPKKKRKLTSGQKALLTTMKILSVPIFAFIMFMIGMATGYRYGGGAAGEVFEGSTWRNIFLIIFG</sequence>
<protein>
    <recommendedName>
        <fullName evidence="4">DNA-directed RNA polymerase subunit beta</fullName>
    </recommendedName>
</protein>